<dbReference type="RefSeq" id="WP_130024331.1">
    <property type="nucleotide sequence ID" value="NZ_SEWF01000103.1"/>
</dbReference>
<dbReference type="Gene3D" id="2.150.10.10">
    <property type="entry name" value="Serralysin-like metalloprotease, C-terminal"/>
    <property type="match status" value="1"/>
</dbReference>
<keyword evidence="4" id="KW-1185">Reference proteome</keyword>
<feature type="coiled-coil region" evidence="1">
    <location>
        <begin position="375"/>
        <end position="406"/>
    </location>
</feature>
<sequence length="406" mass="43839">MEKNFTKTYAGQLIKISRGFISLLLLINIDIVDIQAQVFTQSDTDGSITITPKGLRGKTTNNNIRNVSLGANSLLNNSTGNDNTAIGYNALYFNFNGFENTAIGSNSMQFLNNTAHYNTAVGAGSMGGNLIKGDGNTGVGRWALYRIKTGCCNTGVGEGALSSDTSGTSNVAIGSWSLNSLKKNNGNTAVGVSALYKSEGSANTAIGNYSLDKNINGNLNVAVGYNSNVGFDNLINSIVIGANTTVNASNKIRLGNSNITVIEGQVAYSYPSDGRFKNNIKEDIKGLDFITKLRPVSYNFDTQAFDKFTNGDEGSQKTDFSVSMNIKHNGFIAQEVEKTMNEIGYNFDGISIPKDKNQTYSLSYSQFVVPLVKAVQEQQIMIESLKEETKKLLNIVAELKKELKNE</sequence>
<evidence type="ECO:0000313" key="3">
    <source>
        <dbReference type="EMBL" id="RYU91053.1"/>
    </source>
</evidence>
<dbReference type="InterPro" id="IPR011049">
    <property type="entry name" value="Serralysin-like_metalloprot_C"/>
</dbReference>
<protein>
    <recommendedName>
        <fullName evidence="2">Peptidase S74 domain-containing protein</fullName>
    </recommendedName>
</protein>
<evidence type="ECO:0000256" key="1">
    <source>
        <dbReference type="SAM" id="Coils"/>
    </source>
</evidence>
<comment type="caution">
    <text evidence="3">The sequence shown here is derived from an EMBL/GenBank/DDBJ whole genome shotgun (WGS) entry which is preliminary data.</text>
</comment>
<dbReference type="EMBL" id="SEWF01000103">
    <property type="protein sequence ID" value="RYU91053.1"/>
    <property type="molecule type" value="Genomic_DNA"/>
</dbReference>
<dbReference type="Proteomes" id="UP000293162">
    <property type="component" value="Unassembled WGS sequence"/>
</dbReference>
<keyword evidence="1" id="KW-0175">Coiled coil</keyword>
<dbReference type="PROSITE" id="PS51688">
    <property type="entry name" value="ICA"/>
    <property type="match status" value="1"/>
</dbReference>
<dbReference type="OrthoDB" id="9807669at2"/>
<evidence type="ECO:0000259" key="2">
    <source>
        <dbReference type="PROSITE" id="PS51688"/>
    </source>
</evidence>
<name>A0A4Q5LNW1_9BACT</name>
<organism evidence="3 4">
    <name type="scientific">Emticicia agri</name>
    <dbReference type="NCBI Taxonomy" id="2492393"/>
    <lineage>
        <taxon>Bacteria</taxon>
        <taxon>Pseudomonadati</taxon>
        <taxon>Bacteroidota</taxon>
        <taxon>Cytophagia</taxon>
        <taxon>Cytophagales</taxon>
        <taxon>Leadbetterellaceae</taxon>
        <taxon>Emticicia</taxon>
    </lineage>
</organism>
<reference evidence="3 4" key="1">
    <citation type="submission" date="2019-02" db="EMBL/GenBank/DDBJ databases">
        <title>Bacterial novel species Emticicia sp. 17J42-9 isolated from soil.</title>
        <authorList>
            <person name="Jung H.-Y."/>
        </authorList>
    </citation>
    <scope>NUCLEOTIDE SEQUENCE [LARGE SCALE GENOMIC DNA]</scope>
    <source>
        <strain evidence="3 4">17J42-9</strain>
    </source>
</reference>
<gene>
    <name evidence="3" type="ORF">EWM59_27070</name>
</gene>
<feature type="domain" description="Peptidase S74" evidence="2">
    <location>
        <begin position="272"/>
        <end position="389"/>
    </location>
</feature>
<dbReference type="InterPro" id="IPR030392">
    <property type="entry name" value="S74_ICA"/>
</dbReference>
<dbReference type="AlphaFoldDB" id="A0A4Q5LNW1"/>
<evidence type="ECO:0000313" key="4">
    <source>
        <dbReference type="Proteomes" id="UP000293162"/>
    </source>
</evidence>
<proteinExistence type="predicted"/>
<accession>A0A4Q5LNW1</accession>
<dbReference type="Pfam" id="PF13884">
    <property type="entry name" value="Peptidase_S74"/>
    <property type="match status" value="1"/>
</dbReference>